<organism evidence="2 3">
    <name type="scientific">Dialister hominis</name>
    <dbReference type="NCBI Taxonomy" id="2582419"/>
    <lineage>
        <taxon>Bacteria</taxon>
        <taxon>Bacillati</taxon>
        <taxon>Bacillota</taxon>
        <taxon>Negativicutes</taxon>
        <taxon>Veillonellales</taxon>
        <taxon>Veillonellaceae</taxon>
        <taxon>Dialister</taxon>
    </lineage>
</organism>
<evidence type="ECO:0000259" key="1">
    <source>
        <dbReference type="PROSITE" id="PS51819"/>
    </source>
</evidence>
<dbReference type="PROSITE" id="PS51819">
    <property type="entry name" value="VOC"/>
    <property type="match status" value="1"/>
</dbReference>
<dbReference type="InterPro" id="IPR004360">
    <property type="entry name" value="Glyas_Fos-R_dOase_dom"/>
</dbReference>
<evidence type="ECO:0000313" key="3">
    <source>
        <dbReference type="Proteomes" id="UP000320585"/>
    </source>
</evidence>
<accession>A0A8D5A3Z5</accession>
<dbReference type="PANTHER" id="PTHR21366:SF14">
    <property type="entry name" value="GLYOXALASE DOMAIN-CONTAINING PROTEIN 5"/>
    <property type="match status" value="1"/>
</dbReference>
<dbReference type="EMBL" id="AP019697">
    <property type="protein sequence ID" value="BBK26136.1"/>
    <property type="molecule type" value="Genomic_DNA"/>
</dbReference>
<dbReference type="Proteomes" id="UP000320585">
    <property type="component" value="Chromosome"/>
</dbReference>
<dbReference type="OrthoDB" id="9815599at2"/>
<dbReference type="AlphaFoldDB" id="A0A8D5A3Z5"/>
<dbReference type="PANTHER" id="PTHR21366">
    <property type="entry name" value="GLYOXALASE FAMILY PROTEIN"/>
    <property type="match status" value="1"/>
</dbReference>
<dbReference type="GeneID" id="92717267"/>
<dbReference type="InterPro" id="IPR050383">
    <property type="entry name" value="GlyoxalaseI/FosfomycinResist"/>
</dbReference>
<feature type="domain" description="VOC" evidence="1">
    <location>
        <begin position="5"/>
        <end position="124"/>
    </location>
</feature>
<gene>
    <name evidence="2" type="ORF">Dia5BBH33_20710</name>
</gene>
<evidence type="ECO:0000313" key="2">
    <source>
        <dbReference type="EMBL" id="BBK26136.1"/>
    </source>
</evidence>
<dbReference type="CDD" id="cd07253">
    <property type="entry name" value="GLOD5"/>
    <property type="match status" value="1"/>
</dbReference>
<sequence>MKYKTIDHIVITTENLEACLHFYVDILGMRAEEKNGRYALFFGNQKFNIHTRKAEFLPAAGNPEYGSLDLCLAIEGSIEDAEKEIKEKGGAIEEGPVTRHGARGEMKSIYLRDPDGNLIELASYEG</sequence>
<keyword evidence="3" id="KW-1185">Reference proteome</keyword>
<protein>
    <submittedName>
        <fullName evidence="2">Glyoxalase</fullName>
    </submittedName>
</protein>
<dbReference type="InterPro" id="IPR029068">
    <property type="entry name" value="Glyas_Bleomycin-R_OHBP_Dase"/>
</dbReference>
<proteinExistence type="predicted"/>
<dbReference type="InterPro" id="IPR037523">
    <property type="entry name" value="VOC_core"/>
</dbReference>
<dbReference type="Pfam" id="PF00903">
    <property type="entry name" value="Glyoxalase"/>
    <property type="match status" value="1"/>
</dbReference>
<dbReference type="Gene3D" id="3.10.180.10">
    <property type="entry name" value="2,3-Dihydroxybiphenyl 1,2-Dioxygenase, domain 1"/>
    <property type="match status" value="1"/>
</dbReference>
<dbReference type="SUPFAM" id="SSF54593">
    <property type="entry name" value="Glyoxalase/Bleomycin resistance protein/Dihydroxybiphenyl dioxygenase"/>
    <property type="match status" value="1"/>
</dbReference>
<dbReference type="KEGG" id="dho:Dia5BBH33_20710"/>
<reference evidence="3" key="1">
    <citation type="submission" date="2019-05" db="EMBL/GenBank/DDBJ databases">
        <title>Complete genome sequencing of Dialister sp. strain 5BBH33.</title>
        <authorList>
            <person name="Sakamoto M."/>
            <person name="Murakami T."/>
            <person name="Mori H."/>
        </authorList>
    </citation>
    <scope>NUCLEOTIDE SEQUENCE [LARGE SCALE GENOMIC DNA]</scope>
    <source>
        <strain evidence="3">5BBH33</strain>
    </source>
</reference>
<name>A0A8D5A3Z5_9FIRM</name>
<dbReference type="RefSeq" id="WP_022382881.1">
    <property type="nucleotide sequence ID" value="NZ_AP019697.1"/>
</dbReference>